<evidence type="ECO:0000313" key="3">
    <source>
        <dbReference type="Proteomes" id="UP001066276"/>
    </source>
</evidence>
<feature type="region of interest" description="Disordered" evidence="1">
    <location>
        <begin position="32"/>
        <end position="68"/>
    </location>
</feature>
<dbReference type="EMBL" id="JANPWB010000006">
    <property type="protein sequence ID" value="KAJ1179184.1"/>
    <property type="molecule type" value="Genomic_DNA"/>
</dbReference>
<dbReference type="AlphaFoldDB" id="A0AAV7TTH7"/>
<organism evidence="2 3">
    <name type="scientific">Pleurodeles waltl</name>
    <name type="common">Iberian ribbed newt</name>
    <dbReference type="NCBI Taxonomy" id="8319"/>
    <lineage>
        <taxon>Eukaryota</taxon>
        <taxon>Metazoa</taxon>
        <taxon>Chordata</taxon>
        <taxon>Craniata</taxon>
        <taxon>Vertebrata</taxon>
        <taxon>Euteleostomi</taxon>
        <taxon>Amphibia</taxon>
        <taxon>Batrachia</taxon>
        <taxon>Caudata</taxon>
        <taxon>Salamandroidea</taxon>
        <taxon>Salamandridae</taxon>
        <taxon>Pleurodelinae</taxon>
        <taxon>Pleurodeles</taxon>
    </lineage>
</organism>
<reference evidence="2" key="1">
    <citation type="journal article" date="2022" name="bioRxiv">
        <title>Sequencing and chromosome-scale assembly of the giantPleurodeles waltlgenome.</title>
        <authorList>
            <person name="Brown T."/>
            <person name="Elewa A."/>
            <person name="Iarovenko S."/>
            <person name="Subramanian E."/>
            <person name="Araus A.J."/>
            <person name="Petzold A."/>
            <person name="Susuki M."/>
            <person name="Suzuki K.-i.T."/>
            <person name="Hayashi T."/>
            <person name="Toyoda A."/>
            <person name="Oliveira C."/>
            <person name="Osipova E."/>
            <person name="Leigh N.D."/>
            <person name="Simon A."/>
            <person name="Yun M.H."/>
        </authorList>
    </citation>
    <scope>NUCLEOTIDE SEQUENCE</scope>
    <source>
        <strain evidence="2">20211129_DDA</strain>
        <tissue evidence="2">Liver</tissue>
    </source>
</reference>
<protein>
    <submittedName>
        <fullName evidence="2">Uncharacterized protein</fullName>
    </submittedName>
</protein>
<gene>
    <name evidence="2" type="ORF">NDU88_004420</name>
</gene>
<accession>A0AAV7TTH7</accession>
<sequence length="68" mass="7430">MHDRCVRPPIIYISTVTVSVQVFQVSKKPTGTLARNSEAKQAQKGAQNAVRNASGPERAKERPLVDPT</sequence>
<feature type="compositionally biased region" description="Basic and acidic residues" evidence="1">
    <location>
        <begin position="57"/>
        <end position="68"/>
    </location>
</feature>
<proteinExistence type="predicted"/>
<evidence type="ECO:0000313" key="2">
    <source>
        <dbReference type="EMBL" id="KAJ1179184.1"/>
    </source>
</evidence>
<keyword evidence="3" id="KW-1185">Reference proteome</keyword>
<name>A0AAV7TTH7_PLEWA</name>
<comment type="caution">
    <text evidence="2">The sequence shown here is derived from an EMBL/GenBank/DDBJ whole genome shotgun (WGS) entry which is preliminary data.</text>
</comment>
<evidence type="ECO:0000256" key="1">
    <source>
        <dbReference type="SAM" id="MobiDB-lite"/>
    </source>
</evidence>
<dbReference type="Proteomes" id="UP001066276">
    <property type="component" value="Chromosome 3_2"/>
</dbReference>